<organism evidence="1">
    <name type="scientific">Anguilla anguilla</name>
    <name type="common">European freshwater eel</name>
    <name type="synonym">Muraena anguilla</name>
    <dbReference type="NCBI Taxonomy" id="7936"/>
    <lineage>
        <taxon>Eukaryota</taxon>
        <taxon>Metazoa</taxon>
        <taxon>Chordata</taxon>
        <taxon>Craniata</taxon>
        <taxon>Vertebrata</taxon>
        <taxon>Euteleostomi</taxon>
        <taxon>Actinopterygii</taxon>
        <taxon>Neopterygii</taxon>
        <taxon>Teleostei</taxon>
        <taxon>Anguilliformes</taxon>
        <taxon>Anguillidae</taxon>
        <taxon>Anguilla</taxon>
    </lineage>
</organism>
<evidence type="ECO:0000313" key="1">
    <source>
        <dbReference type="EMBL" id="JAH49732.1"/>
    </source>
</evidence>
<accession>A0A0E9T8L6</accession>
<dbReference type="EMBL" id="GBXM01058845">
    <property type="protein sequence ID" value="JAH49732.1"/>
    <property type="molecule type" value="Transcribed_RNA"/>
</dbReference>
<proteinExistence type="predicted"/>
<reference evidence="1" key="1">
    <citation type="submission" date="2014-11" db="EMBL/GenBank/DDBJ databases">
        <authorList>
            <person name="Amaro Gonzalez C."/>
        </authorList>
    </citation>
    <scope>NUCLEOTIDE SEQUENCE</scope>
</reference>
<name>A0A0E9T8L6_ANGAN</name>
<reference evidence="1" key="2">
    <citation type="journal article" date="2015" name="Fish Shellfish Immunol.">
        <title>Early steps in the European eel (Anguilla anguilla)-Vibrio vulnificus interaction in the gills: Role of the RtxA13 toxin.</title>
        <authorList>
            <person name="Callol A."/>
            <person name="Pajuelo D."/>
            <person name="Ebbesson L."/>
            <person name="Teles M."/>
            <person name="MacKenzie S."/>
            <person name="Amaro C."/>
        </authorList>
    </citation>
    <scope>NUCLEOTIDE SEQUENCE</scope>
</reference>
<dbReference type="AlphaFoldDB" id="A0A0E9T8L6"/>
<sequence length="50" mass="5868">MVYGCKYPQIKADSLHFNIIFKNRKLSSVTFQPFSIFIPTYLRKGFFSMG</sequence>
<protein>
    <submittedName>
        <fullName evidence="1">Uncharacterized protein</fullName>
    </submittedName>
</protein>